<evidence type="ECO:0000313" key="14">
    <source>
        <dbReference type="Proteomes" id="UP000031668"/>
    </source>
</evidence>
<proteinExistence type="predicted"/>
<evidence type="ECO:0000256" key="1">
    <source>
        <dbReference type="ARBA" id="ARBA00001946"/>
    </source>
</evidence>
<dbReference type="GO" id="GO:0004519">
    <property type="term" value="F:endonuclease activity"/>
    <property type="evidence" value="ECO:0007669"/>
    <property type="project" value="UniProtKB-KW"/>
</dbReference>
<keyword evidence="6" id="KW-0227">DNA damage</keyword>
<keyword evidence="10" id="KW-0234">DNA repair</keyword>
<keyword evidence="7" id="KW-0378">Hydrolase</keyword>
<dbReference type="GO" id="GO:0051321">
    <property type="term" value="P:meiotic cell cycle"/>
    <property type="evidence" value="ECO:0007669"/>
    <property type="project" value="UniProtKB-KW"/>
</dbReference>
<dbReference type="InterPro" id="IPR042530">
    <property type="entry name" value="EME1/EME2_C"/>
</dbReference>
<evidence type="ECO:0000256" key="7">
    <source>
        <dbReference type="ARBA" id="ARBA00022801"/>
    </source>
</evidence>
<accession>A0A0C2J124</accession>
<keyword evidence="4" id="KW-0479">Metal-binding</keyword>
<evidence type="ECO:0000256" key="5">
    <source>
        <dbReference type="ARBA" id="ARBA00022759"/>
    </source>
</evidence>
<evidence type="ECO:0000256" key="12">
    <source>
        <dbReference type="ARBA" id="ARBA00023254"/>
    </source>
</evidence>
<dbReference type="OrthoDB" id="343092at2759"/>
<dbReference type="Proteomes" id="UP000031668">
    <property type="component" value="Unassembled WGS sequence"/>
</dbReference>
<evidence type="ECO:0000256" key="10">
    <source>
        <dbReference type="ARBA" id="ARBA00023204"/>
    </source>
</evidence>
<dbReference type="GO" id="GO:0046872">
    <property type="term" value="F:metal ion binding"/>
    <property type="evidence" value="ECO:0007669"/>
    <property type="project" value="UniProtKB-KW"/>
</dbReference>
<keyword evidence="12" id="KW-0469">Meiosis</keyword>
<dbReference type="EMBL" id="JWZT01004873">
    <property type="protein sequence ID" value="KII62797.1"/>
    <property type="molecule type" value="Genomic_DNA"/>
</dbReference>
<comment type="subcellular location">
    <subcellularLocation>
        <location evidence="2">Nucleus</location>
    </subcellularLocation>
</comment>
<name>A0A0C2J124_THEKT</name>
<dbReference type="GO" id="GO:0016787">
    <property type="term" value="F:hydrolase activity"/>
    <property type="evidence" value="ECO:0007669"/>
    <property type="project" value="UniProtKB-KW"/>
</dbReference>
<evidence type="ECO:0000256" key="4">
    <source>
        <dbReference type="ARBA" id="ARBA00022723"/>
    </source>
</evidence>
<dbReference type="PANTHER" id="PTHR21077:SF5">
    <property type="entry name" value="CROSSOVER JUNCTION ENDONUCLEASE MMS4"/>
    <property type="match status" value="1"/>
</dbReference>
<reference evidence="13 14" key="1">
    <citation type="journal article" date="2014" name="Genome Biol. Evol.">
        <title>The genome of the myxosporean Thelohanellus kitauei shows adaptations to nutrient acquisition within its fish host.</title>
        <authorList>
            <person name="Yang Y."/>
            <person name="Xiong J."/>
            <person name="Zhou Z."/>
            <person name="Huo F."/>
            <person name="Miao W."/>
            <person name="Ran C."/>
            <person name="Liu Y."/>
            <person name="Zhang J."/>
            <person name="Feng J."/>
            <person name="Wang M."/>
            <person name="Wang M."/>
            <person name="Wang L."/>
            <person name="Yao B."/>
        </authorList>
    </citation>
    <scope>NUCLEOTIDE SEQUENCE [LARGE SCALE GENOMIC DNA]</scope>
    <source>
        <strain evidence="13">Wuqing</strain>
    </source>
</reference>
<keyword evidence="8" id="KW-0460">Magnesium</keyword>
<keyword evidence="9" id="KW-0233">DNA recombination</keyword>
<evidence type="ECO:0000256" key="6">
    <source>
        <dbReference type="ARBA" id="ARBA00022763"/>
    </source>
</evidence>
<dbReference type="AlphaFoldDB" id="A0A0C2J124"/>
<evidence type="ECO:0000256" key="2">
    <source>
        <dbReference type="ARBA" id="ARBA00004123"/>
    </source>
</evidence>
<dbReference type="GO" id="GO:0006310">
    <property type="term" value="P:DNA recombination"/>
    <property type="evidence" value="ECO:0007669"/>
    <property type="project" value="UniProtKB-KW"/>
</dbReference>
<dbReference type="PANTHER" id="PTHR21077">
    <property type="entry name" value="EME1 PROTEIN"/>
    <property type="match status" value="1"/>
</dbReference>
<dbReference type="GO" id="GO:0048476">
    <property type="term" value="C:Holliday junction resolvase complex"/>
    <property type="evidence" value="ECO:0007669"/>
    <property type="project" value="InterPro"/>
</dbReference>
<dbReference type="GO" id="GO:0006281">
    <property type="term" value="P:DNA repair"/>
    <property type="evidence" value="ECO:0007669"/>
    <property type="project" value="UniProtKB-KW"/>
</dbReference>
<evidence type="ECO:0000256" key="9">
    <source>
        <dbReference type="ARBA" id="ARBA00023172"/>
    </source>
</evidence>
<comment type="cofactor">
    <cofactor evidence="1">
        <name>Mg(2+)</name>
        <dbReference type="ChEBI" id="CHEBI:18420"/>
    </cofactor>
</comment>
<evidence type="ECO:0000256" key="8">
    <source>
        <dbReference type="ARBA" id="ARBA00022842"/>
    </source>
</evidence>
<evidence type="ECO:0000256" key="11">
    <source>
        <dbReference type="ARBA" id="ARBA00023242"/>
    </source>
</evidence>
<dbReference type="InterPro" id="IPR033310">
    <property type="entry name" value="Mms4/EME1/EME2"/>
</dbReference>
<evidence type="ECO:0000313" key="13">
    <source>
        <dbReference type="EMBL" id="KII62797.1"/>
    </source>
</evidence>
<gene>
    <name evidence="13" type="ORF">RF11_08973</name>
</gene>
<keyword evidence="3" id="KW-0540">Nuclease</keyword>
<protein>
    <recommendedName>
        <fullName evidence="15">Crossover junction endonuclease EME1</fullName>
    </recommendedName>
</protein>
<dbReference type="GO" id="GO:0005634">
    <property type="term" value="C:nucleus"/>
    <property type="evidence" value="ECO:0007669"/>
    <property type="project" value="UniProtKB-SubCell"/>
</dbReference>
<keyword evidence="11" id="KW-0539">Nucleus</keyword>
<evidence type="ECO:0000256" key="3">
    <source>
        <dbReference type="ARBA" id="ARBA00022722"/>
    </source>
</evidence>
<dbReference type="Gene3D" id="1.10.150.670">
    <property type="entry name" value="Crossover junction endonuclease EME1, DNA-binding domain"/>
    <property type="match status" value="1"/>
</dbReference>
<sequence>MASSPSIIVISDTDSEDRKVGIDEKTDEGVEIIEISPQSLINNTTQAELDYEENKVQDNKENNAKEVFKINVEQETKDWVQEMIKTGVSCDLTSDGAKSGSSVVGVRTEDADESYNHKDTKSEMDLLPASYYGVGMTNEVEVMEVVEDVETIQLSVFPEALNSINVSAEIFTTPDIDSSSKPIIYIDESLRKVIDHPQTVSILTSRGLTVSSIPGKEPGCIYCCFKGTGANMFSACTLVLDAYDFLRQVIANETEEYKNLVSRVYGLKKKYGSLIIVTIGLESSIKKAMSSQNTAFRQRVVQEPCQTRKRKYKKDTIREVDEILGSFGSKCRFVVLEKIDFFSLECEVSVINCTTKDKVVEWIGTLPKAVIKRQQVQIDHEQFPDKIFIPTYHKKHKRKGTQTEKCQIRNLLAWQLEEIDGLNEETAKAISKKYQSFSELRQLLSEHKSNGQSFLSSFTYRVPHTRMQTKSVGPLISKRLYKFLTSKDPDAFID</sequence>
<organism evidence="13 14">
    <name type="scientific">Thelohanellus kitauei</name>
    <name type="common">Myxosporean</name>
    <dbReference type="NCBI Taxonomy" id="669202"/>
    <lineage>
        <taxon>Eukaryota</taxon>
        <taxon>Metazoa</taxon>
        <taxon>Cnidaria</taxon>
        <taxon>Myxozoa</taxon>
        <taxon>Myxosporea</taxon>
        <taxon>Bivalvulida</taxon>
        <taxon>Platysporina</taxon>
        <taxon>Myxobolidae</taxon>
        <taxon>Thelohanellus</taxon>
    </lineage>
</organism>
<evidence type="ECO:0008006" key="15">
    <source>
        <dbReference type="Google" id="ProtNLM"/>
    </source>
</evidence>
<comment type="caution">
    <text evidence="13">The sequence shown here is derived from an EMBL/GenBank/DDBJ whole genome shotgun (WGS) entry which is preliminary data.</text>
</comment>
<keyword evidence="14" id="KW-1185">Reference proteome</keyword>
<keyword evidence="5" id="KW-0255">Endonuclease</keyword>